<evidence type="ECO:0000256" key="1">
    <source>
        <dbReference type="SAM" id="MobiDB-lite"/>
    </source>
</evidence>
<feature type="domain" description="PWWP" evidence="2">
    <location>
        <begin position="40"/>
        <end position="110"/>
    </location>
</feature>
<dbReference type="Gene3D" id="2.30.30.140">
    <property type="match status" value="1"/>
</dbReference>
<dbReference type="EMBL" id="GL732826">
    <property type="protein sequence ID" value="EFX64468.1"/>
    <property type="molecule type" value="Genomic_DNA"/>
</dbReference>
<feature type="compositionally biased region" description="Polar residues" evidence="1">
    <location>
        <begin position="1"/>
        <end position="11"/>
    </location>
</feature>
<dbReference type="HOGENOM" id="CLU_536667_0_0_1"/>
<dbReference type="PROSITE" id="PS50812">
    <property type="entry name" value="PWWP"/>
    <property type="match status" value="1"/>
</dbReference>
<evidence type="ECO:0000313" key="4">
    <source>
        <dbReference type="Proteomes" id="UP000000305"/>
    </source>
</evidence>
<accession>E9HUW2</accession>
<sequence>MANNKIGSNSSRKSEGKSAGNGSEVAEPKRTLASRKFIRLGTIVWAKLDGWPWWPARQHLVTTAVVDRIKAGTLDMDYFCLGCHVGIMAPCKEHPLFFGSLYAIANARWIVPSVVPKETIWSAKLLLVGDGSMSVIMQKTRLFSLALPLRQFHHQNNPTASFSLAPTGKVFYFFTSYFIEYSLTVSPTTEKLLPPRFIPNYPSTSDQKRATCSSRRRTPRQPRSRELNTPLIPCDLNWISIGPTTDGTKCTNSTALNSVEFAAVLKNANQMKDEEWAKLCPVPVHLLVLASQPRNSIPSVTNPPAEKWVELRRQFSEGEYGEAFSMSRIASNNFNPQLEQVINNDHSFISSLSLSRESFFIKYPWILEDIAEKHDRMLFKRDTRSKTKTIKAPAYLEHLVVQLTQKTAKKKRKLSSDLRSSWKLRGAVGSADENSDGISDETGHIATLPDHATYARSLGFPEPFPEYVFHLEEAEVQKRLNRSLTVSLWIHVFQQLLKLALSRVVGPK</sequence>
<evidence type="ECO:0000259" key="2">
    <source>
        <dbReference type="PROSITE" id="PS50812"/>
    </source>
</evidence>
<protein>
    <recommendedName>
        <fullName evidence="2">PWWP domain-containing protein</fullName>
    </recommendedName>
</protein>
<name>E9HUW2_DAPPU</name>
<dbReference type="PhylomeDB" id="E9HUW2"/>
<dbReference type="AlphaFoldDB" id="E9HUW2"/>
<keyword evidence="4" id="KW-1185">Reference proteome</keyword>
<gene>
    <name evidence="3" type="ORF">DAPPUDRAFT_118152</name>
</gene>
<evidence type="ECO:0000313" key="3">
    <source>
        <dbReference type="EMBL" id="EFX64468.1"/>
    </source>
</evidence>
<reference evidence="3 4" key="1">
    <citation type="journal article" date="2011" name="Science">
        <title>The ecoresponsive genome of Daphnia pulex.</title>
        <authorList>
            <person name="Colbourne J.K."/>
            <person name="Pfrender M.E."/>
            <person name="Gilbert D."/>
            <person name="Thomas W.K."/>
            <person name="Tucker A."/>
            <person name="Oakley T.H."/>
            <person name="Tokishita S."/>
            <person name="Aerts A."/>
            <person name="Arnold G.J."/>
            <person name="Basu M.K."/>
            <person name="Bauer D.J."/>
            <person name="Caceres C.E."/>
            <person name="Carmel L."/>
            <person name="Casola C."/>
            <person name="Choi J.H."/>
            <person name="Detter J.C."/>
            <person name="Dong Q."/>
            <person name="Dusheyko S."/>
            <person name="Eads B.D."/>
            <person name="Frohlich T."/>
            <person name="Geiler-Samerotte K.A."/>
            <person name="Gerlach D."/>
            <person name="Hatcher P."/>
            <person name="Jogdeo S."/>
            <person name="Krijgsveld J."/>
            <person name="Kriventseva E.V."/>
            <person name="Kultz D."/>
            <person name="Laforsch C."/>
            <person name="Lindquist E."/>
            <person name="Lopez J."/>
            <person name="Manak J.R."/>
            <person name="Muller J."/>
            <person name="Pangilinan J."/>
            <person name="Patwardhan R.P."/>
            <person name="Pitluck S."/>
            <person name="Pritham E.J."/>
            <person name="Rechtsteiner A."/>
            <person name="Rho M."/>
            <person name="Rogozin I.B."/>
            <person name="Sakarya O."/>
            <person name="Salamov A."/>
            <person name="Schaack S."/>
            <person name="Shapiro H."/>
            <person name="Shiga Y."/>
            <person name="Skalitzky C."/>
            <person name="Smith Z."/>
            <person name="Souvorov A."/>
            <person name="Sung W."/>
            <person name="Tang Z."/>
            <person name="Tsuchiya D."/>
            <person name="Tu H."/>
            <person name="Vos H."/>
            <person name="Wang M."/>
            <person name="Wolf Y.I."/>
            <person name="Yamagata H."/>
            <person name="Yamada T."/>
            <person name="Ye Y."/>
            <person name="Shaw J.R."/>
            <person name="Andrews J."/>
            <person name="Crease T.J."/>
            <person name="Tang H."/>
            <person name="Lucas S.M."/>
            <person name="Robertson H.M."/>
            <person name="Bork P."/>
            <person name="Koonin E.V."/>
            <person name="Zdobnov E.M."/>
            <person name="Grigoriev I.V."/>
            <person name="Lynch M."/>
            <person name="Boore J.L."/>
        </authorList>
    </citation>
    <scope>NUCLEOTIDE SEQUENCE [LARGE SCALE GENOMIC DNA]</scope>
</reference>
<feature type="region of interest" description="Disordered" evidence="1">
    <location>
        <begin position="1"/>
        <end position="27"/>
    </location>
</feature>
<organism evidence="3 4">
    <name type="scientific">Daphnia pulex</name>
    <name type="common">Water flea</name>
    <dbReference type="NCBI Taxonomy" id="6669"/>
    <lineage>
        <taxon>Eukaryota</taxon>
        <taxon>Metazoa</taxon>
        <taxon>Ecdysozoa</taxon>
        <taxon>Arthropoda</taxon>
        <taxon>Crustacea</taxon>
        <taxon>Branchiopoda</taxon>
        <taxon>Diplostraca</taxon>
        <taxon>Cladocera</taxon>
        <taxon>Anomopoda</taxon>
        <taxon>Daphniidae</taxon>
        <taxon>Daphnia</taxon>
    </lineage>
</organism>
<feature type="region of interest" description="Disordered" evidence="1">
    <location>
        <begin position="196"/>
        <end position="226"/>
    </location>
</feature>
<dbReference type="GO" id="GO:0005634">
    <property type="term" value="C:nucleus"/>
    <property type="evidence" value="ECO:0000318"/>
    <property type="project" value="GO_Central"/>
</dbReference>
<dbReference type="KEGG" id="dpx:DAPPUDRAFT_118152"/>
<proteinExistence type="predicted"/>
<dbReference type="SUPFAM" id="SSF63748">
    <property type="entry name" value="Tudor/PWWP/MBT"/>
    <property type="match status" value="1"/>
</dbReference>
<dbReference type="InterPro" id="IPR000313">
    <property type="entry name" value="PWWP_dom"/>
</dbReference>
<dbReference type="PANTHER" id="PTHR15999:SF2">
    <property type="entry name" value="ZINC FINGER CW-TYPE PWWP DOMAIN PROTEIN 1"/>
    <property type="match status" value="1"/>
</dbReference>
<dbReference type="Proteomes" id="UP000000305">
    <property type="component" value="Unassembled WGS sequence"/>
</dbReference>
<dbReference type="PANTHER" id="PTHR15999">
    <property type="entry name" value="ZINC FINGER CW-TYPE PWWP DOMAIN PROTEIN 1"/>
    <property type="match status" value="1"/>
</dbReference>
<dbReference type="InterPro" id="IPR042778">
    <property type="entry name" value="ZCWPW1/ZCWPW2"/>
</dbReference>
<dbReference type="InParanoid" id="E9HUW2"/>